<feature type="region of interest" description="Disordered" evidence="1">
    <location>
        <begin position="975"/>
        <end position="1032"/>
    </location>
</feature>
<dbReference type="OrthoDB" id="10265867at2759"/>
<proteinExistence type="predicted"/>
<evidence type="ECO:0000313" key="2">
    <source>
        <dbReference type="EMBL" id="PIK50402.1"/>
    </source>
</evidence>
<keyword evidence="3" id="KW-1185">Reference proteome</keyword>
<organism evidence="2 3">
    <name type="scientific">Stichopus japonicus</name>
    <name type="common">Sea cucumber</name>
    <dbReference type="NCBI Taxonomy" id="307972"/>
    <lineage>
        <taxon>Eukaryota</taxon>
        <taxon>Metazoa</taxon>
        <taxon>Echinodermata</taxon>
        <taxon>Eleutherozoa</taxon>
        <taxon>Echinozoa</taxon>
        <taxon>Holothuroidea</taxon>
        <taxon>Aspidochirotacea</taxon>
        <taxon>Aspidochirotida</taxon>
        <taxon>Stichopodidae</taxon>
        <taxon>Apostichopus</taxon>
    </lineage>
</organism>
<dbReference type="GO" id="GO:0031267">
    <property type="term" value="F:small GTPase binding"/>
    <property type="evidence" value="ECO:0007669"/>
    <property type="project" value="InterPro"/>
</dbReference>
<evidence type="ECO:0000256" key="1">
    <source>
        <dbReference type="SAM" id="MobiDB-lite"/>
    </source>
</evidence>
<dbReference type="Pfam" id="PF05994">
    <property type="entry name" value="FragX_IP"/>
    <property type="match status" value="1"/>
</dbReference>
<dbReference type="PRINTS" id="PR01698">
    <property type="entry name" value="CYTOFMRPINTP"/>
</dbReference>
<protein>
    <submittedName>
        <fullName evidence="2">Putative cytoplasmic FMR1-interacting protein 2 isoform X5</fullName>
    </submittedName>
</protein>
<dbReference type="InterPro" id="IPR008081">
    <property type="entry name" value="Cytoplasmic_FMR1-int"/>
</dbReference>
<dbReference type="PIRSF" id="PIRSF008153">
    <property type="entry name" value="FMR1_interacting"/>
    <property type="match status" value="1"/>
</dbReference>
<name>A0A2G8KQX4_STIJA</name>
<dbReference type="GO" id="GO:0030833">
    <property type="term" value="P:regulation of actin filament polymerization"/>
    <property type="evidence" value="ECO:0007669"/>
    <property type="project" value="InterPro"/>
</dbReference>
<dbReference type="EMBL" id="MRZV01000420">
    <property type="protein sequence ID" value="PIK50402.1"/>
    <property type="molecule type" value="Genomic_DNA"/>
</dbReference>
<comment type="caution">
    <text evidence="2">The sequence shown here is derived from an EMBL/GenBank/DDBJ whole genome shotgun (WGS) entry which is preliminary data.</text>
</comment>
<dbReference type="PANTHER" id="PTHR12195">
    <property type="entry name" value="CYTOPLASMIC FMR1-INTERACTING PROTEIN-RELATED"/>
    <property type="match status" value="1"/>
</dbReference>
<dbReference type="Proteomes" id="UP000230750">
    <property type="component" value="Unassembled WGS sequence"/>
</dbReference>
<accession>A0A2G8KQX4</accession>
<dbReference type="STRING" id="307972.A0A2G8KQX4"/>
<reference evidence="2 3" key="1">
    <citation type="journal article" date="2017" name="PLoS Biol.">
        <title>The sea cucumber genome provides insights into morphological evolution and visceral regeneration.</title>
        <authorList>
            <person name="Zhang X."/>
            <person name="Sun L."/>
            <person name="Yuan J."/>
            <person name="Sun Y."/>
            <person name="Gao Y."/>
            <person name="Zhang L."/>
            <person name="Li S."/>
            <person name="Dai H."/>
            <person name="Hamel J.F."/>
            <person name="Liu C."/>
            <person name="Yu Y."/>
            <person name="Liu S."/>
            <person name="Lin W."/>
            <person name="Guo K."/>
            <person name="Jin S."/>
            <person name="Xu P."/>
            <person name="Storey K.B."/>
            <person name="Huan P."/>
            <person name="Zhang T."/>
            <person name="Zhou Y."/>
            <person name="Zhang J."/>
            <person name="Lin C."/>
            <person name="Li X."/>
            <person name="Xing L."/>
            <person name="Huo D."/>
            <person name="Sun M."/>
            <person name="Wang L."/>
            <person name="Mercier A."/>
            <person name="Li F."/>
            <person name="Yang H."/>
            <person name="Xiang J."/>
        </authorList>
    </citation>
    <scope>NUCLEOTIDE SEQUENCE [LARGE SCALE GENOMIC DNA]</scope>
    <source>
        <strain evidence="2">Shaxun</strain>
        <tissue evidence="2">Muscle</tissue>
    </source>
</reference>
<gene>
    <name evidence="2" type="ORF">BSL78_12726</name>
</gene>
<dbReference type="AlphaFoldDB" id="A0A2G8KQX4"/>
<sequence length="1032" mass="116698">MSGGPPISLEDALSNVDLLEELPLPDQQPCIEAAALSITYQPNFDTNFEDRTAFVTGIAKYTEEATVHSELNKLLDEGETYAVTLYTWRSCSRAMPAMSSQTSSLIGWKYTRSLLKSWSQKWPNWSTLCISSKEHRCFCRDIKRLCHSERRKDFVSEAYLLTLGKLINMFAVLDALKNIKSSIRNDYAAYRRAAQFLRVMADPKTLKESQEVVMFLANNDQITNTLKQNIIKIECYEDLLCEIVNLCIDHFEGMHYVLPAEKHMLVKVIAFGLFLMDGKDLSIYKMDQKKKISLSRVDKVFKQLAVVPLYGDIQIPVFTYITKSENYANNKSVWTCDHAATPQYNIIERLPSLREEHAKYISALARHSNKEVTTAQKDTARSEKENVALYNLALQGLRLLSRWTSVLTELFSWKLIHPADKFSNPSLPEKAEEYERAIRYNYSSKEKFALIELVAMIKGLQVLMNRMEGVFVEAIRQTVYAEMQDFVQIVLRDPLRFAIKKKKSLIISIIKAVRETCAHWQHGHEPKDDPCLKGEKDPKTGYSIHVQRITVGPSSTQLYLLRTMLESLIADKSGTGRKTMRKELDVQVVDSIERFHKRSFFYKSMLSFSTVLQESCDISQLWFREFFLEMTMGERIQFPIEMSMPWILTSHILETKEPCMMEYILYPLDLYSDSAQYSLTKFKKQYLYDEIEAEVNLCFDQLVYKLSEQIFAYYKAVAASILLDKRFRQECLSHGILIPHPPVNRYETLLRQRHLQLLGRSIDLNRLITQRISTSMQKSLELAIARFESSDLTFIVELQNLLEVNRLTHTLLSKYLKLSDFEAMMREANHNVMAPYGRITLHVFWELYYDFLPTFCYNAATERFVRTKLMVIEPPSRDKPPTASPAYLFGSKSLNHAYSTINGLYSNFIGAPHFRCLVKLLGYQGIAVVMEELLKIVKGLRGGPGSGNGFSGSRSIGTGSSGSCSGSISSSSGISTSSTSGSTSSGGSSSSGSSSGNSSSGCSCSRCINSSSSSCCSSCSGSSSSGTSSSGS</sequence>
<evidence type="ECO:0000313" key="3">
    <source>
        <dbReference type="Proteomes" id="UP000230750"/>
    </source>
</evidence>